<evidence type="ECO:0000256" key="2">
    <source>
        <dbReference type="ARBA" id="ARBA00007020"/>
    </source>
</evidence>
<dbReference type="AlphaFoldDB" id="A0AAV1I173"/>
<keyword evidence="8 9" id="KW-0472">Membrane</keyword>
<sequence length="287" mass="31277">MLKRLASSCYTSGTHRLHRCVQQVQPTAVEIAIKGPNPPQLAEMPSSLRGAPLMPLNMLPEDAKGGPGHHQSRAYASQLSHKLWRGSQCFSSAAHDAGMSHSAPTAQGMRPDGDKGIERIILYRGRGMVPFRVLVRLKIFQLAGVAALAIPINTFLVEGTVSSIQTVMASALVLGCATASVTLWYFSRRYVGELSLLKSSAGRPVRLCFSVLDFWGNREDSAVELNRLVPPFRGASGVELGYLAGQTLLPIDVEGDRQYFLSIPHGRIMQKDLLLKVLKGELDEETT</sequence>
<name>A0AAV1I173_9CHLO</name>
<reference evidence="10 11" key="1">
    <citation type="submission" date="2023-10" db="EMBL/GenBank/DDBJ databases">
        <authorList>
            <person name="Maclean D."/>
            <person name="Macfadyen A."/>
        </authorList>
    </citation>
    <scope>NUCLEOTIDE SEQUENCE [LARGE SCALE GENOMIC DNA]</scope>
</reference>
<organism evidence="10 11">
    <name type="scientific">Coccomyxa viridis</name>
    <dbReference type="NCBI Taxonomy" id="1274662"/>
    <lineage>
        <taxon>Eukaryota</taxon>
        <taxon>Viridiplantae</taxon>
        <taxon>Chlorophyta</taxon>
        <taxon>core chlorophytes</taxon>
        <taxon>Trebouxiophyceae</taxon>
        <taxon>Trebouxiophyceae incertae sedis</taxon>
        <taxon>Coccomyxaceae</taxon>
        <taxon>Coccomyxa</taxon>
    </lineage>
</organism>
<keyword evidence="11" id="KW-1185">Reference proteome</keyword>
<dbReference type="PANTHER" id="PTHR13603:SF1">
    <property type="entry name" value="TRANSMEMBRANE PROTEIN 186"/>
    <property type="match status" value="1"/>
</dbReference>
<dbReference type="Proteomes" id="UP001314263">
    <property type="component" value="Unassembled WGS sequence"/>
</dbReference>
<keyword evidence="7" id="KW-0496">Mitochondrion</keyword>
<gene>
    <name evidence="10" type="ORF">CVIRNUC_003771</name>
</gene>
<evidence type="ECO:0000256" key="4">
    <source>
        <dbReference type="ARBA" id="ARBA00022692"/>
    </source>
</evidence>
<keyword evidence="6 9" id="KW-1133">Transmembrane helix</keyword>
<evidence type="ECO:0000256" key="1">
    <source>
        <dbReference type="ARBA" id="ARBA00004448"/>
    </source>
</evidence>
<dbReference type="GO" id="GO:0005743">
    <property type="term" value="C:mitochondrial inner membrane"/>
    <property type="evidence" value="ECO:0007669"/>
    <property type="project" value="UniProtKB-SubCell"/>
</dbReference>
<dbReference type="EMBL" id="CAUYUE010000004">
    <property type="protein sequence ID" value="CAK0770480.1"/>
    <property type="molecule type" value="Genomic_DNA"/>
</dbReference>
<feature type="transmembrane region" description="Helical" evidence="9">
    <location>
        <begin position="133"/>
        <end position="152"/>
    </location>
</feature>
<evidence type="ECO:0000313" key="11">
    <source>
        <dbReference type="Proteomes" id="UP001314263"/>
    </source>
</evidence>
<keyword evidence="4 9" id="KW-0812">Transmembrane</keyword>
<accession>A0AAV1I173</accession>
<evidence type="ECO:0000256" key="5">
    <source>
        <dbReference type="ARBA" id="ARBA00022792"/>
    </source>
</evidence>
<protein>
    <recommendedName>
        <fullName evidence="3">Transmembrane protein 186</fullName>
    </recommendedName>
</protein>
<keyword evidence="5" id="KW-0999">Mitochondrion inner membrane</keyword>
<feature type="transmembrane region" description="Helical" evidence="9">
    <location>
        <begin position="164"/>
        <end position="186"/>
    </location>
</feature>
<evidence type="ECO:0000256" key="6">
    <source>
        <dbReference type="ARBA" id="ARBA00022989"/>
    </source>
</evidence>
<comment type="caution">
    <text evidence="10">The sequence shown here is derived from an EMBL/GenBank/DDBJ whole genome shotgun (WGS) entry which is preliminary data.</text>
</comment>
<evidence type="ECO:0000313" key="10">
    <source>
        <dbReference type="EMBL" id="CAK0770480.1"/>
    </source>
</evidence>
<dbReference type="InterPro" id="IPR026571">
    <property type="entry name" value="Tmem186"/>
</dbReference>
<comment type="subcellular location">
    <subcellularLocation>
        <location evidence="1">Mitochondrion inner membrane</location>
        <topology evidence="1">Multi-pass membrane protein</topology>
    </subcellularLocation>
</comment>
<evidence type="ECO:0000256" key="7">
    <source>
        <dbReference type="ARBA" id="ARBA00023128"/>
    </source>
</evidence>
<evidence type="ECO:0000256" key="9">
    <source>
        <dbReference type="SAM" id="Phobius"/>
    </source>
</evidence>
<evidence type="ECO:0000256" key="8">
    <source>
        <dbReference type="ARBA" id="ARBA00023136"/>
    </source>
</evidence>
<dbReference type="PANTHER" id="PTHR13603">
    <property type="entry name" value="TRANSMEMBRANE PROTEIN 186"/>
    <property type="match status" value="1"/>
</dbReference>
<proteinExistence type="inferred from homology"/>
<evidence type="ECO:0000256" key="3">
    <source>
        <dbReference type="ARBA" id="ARBA00014604"/>
    </source>
</evidence>
<comment type="similarity">
    <text evidence="2">Belongs to the TMEM186 family.</text>
</comment>